<dbReference type="EMBL" id="CP045915">
    <property type="protein sequence ID" value="QGH32986.1"/>
    <property type="molecule type" value="Genomic_DNA"/>
</dbReference>
<accession>A0A5Q2TEC7</accession>
<dbReference type="KEGG" id="grc:GI584_02500"/>
<dbReference type="AlphaFoldDB" id="A0A5Q2TEC7"/>
<sequence>MMHMQNSGVMGRFYVIADWVYKFSFANIIWMVCNIPIIFILVNLLLADEIAVILVLFGMMLLLSPFMFFPSTVALFAIVNQFIQKEDVKLLSDFWGYYRRNYKKSMKIGVIFTIFWTVLIIDFFYMMRLGNVIMQYVFIVLGFFAFVYNLHVCSGAIYIDAKMRDLFKQVAVIMFGHPILSMSLGLISLTFLYLITQWLTFLLPLFLGSILVFLALLVFMKIHPSSLKLEKH</sequence>
<evidence type="ECO:0000256" key="1">
    <source>
        <dbReference type="SAM" id="Phobius"/>
    </source>
</evidence>
<evidence type="ECO:0000313" key="3">
    <source>
        <dbReference type="Proteomes" id="UP000339690"/>
    </source>
</evidence>
<feature type="transmembrane region" description="Helical" evidence="1">
    <location>
        <begin position="201"/>
        <end position="222"/>
    </location>
</feature>
<dbReference type="Pfam" id="PF04854">
    <property type="entry name" value="DUF624"/>
    <property type="match status" value="1"/>
</dbReference>
<feature type="transmembrane region" description="Helical" evidence="1">
    <location>
        <begin position="108"/>
        <end position="127"/>
    </location>
</feature>
<gene>
    <name evidence="2" type="ORF">GI584_02500</name>
</gene>
<dbReference type="Proteomes" id="UP000339690">
    <property type="component" value="Chromosome"/>
</dbReference>
<keyword evidence="1" id="KW-0472">Membrane</keyword>
<proteinExistence type="predicted"/>
<evidence type="ECO:0000313" key="2">
    <source>
        <dbReference type="EMBL" id="QGH32986.1"/>
    </source>
</evidence>
<name>A0A5Q2TEC7_9BACI</name>
<feature type="transmembrane region" description="Helical" evidence="1">
    <location>
        <begin position="171"/>
        <end position="195"/>
    </location>
</feature>
<feature type="transmembrane region" description="Helical" evidence="1">
    <location>
        <begin position="133"/>
        <end position="159"/>
    </location>
</feature>
<keyword evidence="1" id="KW-0812">Transmembrane</keyword>
<keyword evidence="1" id="KW-1133">Transmembrane helix</keyword>
<dbReference type="InterPro" id="IPR006938">
    <property type="entry name" value="DUF624"/>
</dbReference>
<feature type="transmembrane region" description="Helical" evidence="1">
    <location>
        <begin position="50"/>
        <end position="79"/>
    </location>
</feature>
<organism evidence="2 3">
    <name type="scientific">Gracilibacillus salitolerans</name>
    <dbReference type="NCBI Taxonomy" id="2663022"/>
    <lineage>
        <taxon>Bacteria</taxon>
        <taxon>Bacillati</taxon>
        <taxon>Bacillota</taxon>
        <taxon>Bacilli</taxon>
        <taxon>Bacillales</taxon>
        <taxon>Bacillaceae</taxon>
        <taxon>Gracilibacillus</taxon>
    </lineage>
</organism>
<reference evidence="2 3" key="1">
    <citation type="submission" date="2019-11" db="EMBL/GenBank/DDBJ databases">
        <title>Gracilibacillus salitolerans sp. nov., a moderate halophile isolated from a saline soil in northwest China.</title>
        <authorList>
            <person name="Gan L."/>
        </authorList>
    </citation>
    <scope>NUCLEOTIDE SEQUENCE [LARGE SCALE GENOMIC DNA]</scope>
    <source>
        <strain evidence="2 3">SCU50</strain>
    </source>
</reference>
<keyword evidence="3" id="KW-1185">Reference proteome</keyword>
<feature type="transmembrane region" description="Helical" evidence="1">
    <location>
        <begin position="20"/>
        <end position="44"/>
    </location>
</feature>
<protein>
    <submittedName>
        <fullName evidence="2">DUF624 domain-containing protein</fullName>
    </submittedName>
</protein>